<proteinExistence type="evidence at protein level"/>
<gene>
    <name evidence="3" type="primary">FRY</name>
</gene>
<feature type="compositionally biased region" description="Basic and acidic residues" evidence="1">
    <location>
        <begin position="28"/>
        <end position="45"/>
    </location>
</feature>
<dbReference type="Pfam" id="PF19421">
    <property type="entry name" value="Fry_C"/>
    <property type="match status" value="1"/>
</dbReference>
<dbReference type="UCSC" id="uc058wfp.1">
    <property type="organism name" value="human"/>
</dbReference>
<reference evidence="3 4" key="3">
    <citation type="journal article" date="2004" name="Nature">
        <title>Finishing the euchromatic sequence of the human genome.</title>
        <authorList>
            <consortium name="International Human Genome Sequencing Consortium"/>
        </authorList>
    </citation>
    <scope>NUCLEOTIDE SEQUENCE [LARGE SCALE GENOMIC DNA]</scope>
</reference>
<dbReference type="Bgee" id="ENSG00000073910">
    <property type="expression patterns" value="Expressed in blood vessel layer and 207 other cell types or tissues"/>
</dbReference>
<dbReference type="ChiTaRS" id="FRY">
    <property type="organism name" value="human"/>
</dbReference>
<dbReference type="GeneTree" id="ENSGT00610000086058"/>
<keyword evidence="5 6" id="KW-1267">Proteomics identification</keyword>
<dbReference type="VEuPathDB" id="HostDB:ENSG00000073910"/>
<dbReference type="OpenTargets" id="ENSG00000073910"/>
<evidence type="ECO:0007829" key="5">
    <source>
        <dbReference type="PeptideAtlas" id="H0YE00"/>
    </source>
</evidence>
<feature type="region of interest" description="Disordered" evidence="1">
    <location>
        <begin position="1"/>
        <end position="48"/>
    </location>
</feature>
<dbReference type="MassIVE" id="H0YE00"/>
<keyword evidence="4" id="KW-1185">Reference proteome</keyword>
<evidence type="ECO:0007829" key="6">
    <source>
        <dbReference type="ProteomicsDB" id="H0YE00"/>
    </source>
</evidence>
<dbReference type="EMBL" id="KF455756">
    <property type="status" value="NOT_ANNOTATED_CDS"/>
    <property type="molecule type" value="Genomic_DNA"/>
</dbReference>
<dbReference type="HOGENOM" id="CLU_1921832_0_0_1"/>
<protein>
    <submittedName>
        <fullName evidence="3">FRY microtubule binding protein</fullName>
    </submittedName>
</protein>
<feature type="domain" description="Protein furry C-terminal" evidence="2">
    <location>
        <begin position="2"/>
        <end position="85"/>
    </location>
</feature>
<dbReference type="EMBL" id="AC002525">
    <property type="status" value="NOT_ANNOTATED_CDS"/>
    <property type="molecule type" value="Genomic_DNA"/>
</dbReference>
<dbReference type="Ensembl" id="ENST00000477712.2">
    <property type="protein sequence ID" value="ENSP00000434694.1"/>
    <property type="gene ID" value="ENSG00000073910.23"/>
</dbReference>
<evidence type="ECO:0000259" key="2">
    <source>
        <dbReference type="Pfam" id="PF19421"/>
    </source>
</evidence>
<reference evidence="3 4" key="1">
    <citation type="journal article" date="2001" name="Nature">
        <title>Initial sequencing and analysis of the human genome.</title>
        <authorList>
            <consortium name="International Human Genome Sequencing Consortium"/>
            <person name="Lander E.S."/>
            <person name="Linton L.M."/>
            <person name="Birren B."/>
            <person name="Nusbaum C."/>
            <person name="Zody M.C."/>
            <person name="Baldwin J."/>
            <person name="Devon K."/>
            <person name="Dewar K."/>
            <person name="Doyle M."/>
            <person name="FitzHugh W."/>
            <person name="Funke R."/>
            <person name="Gage D."/>
            <person name="Harris K."/>
            <person name="Heaford A."/>
            <person name="Howland J."/>
            <person name="Kann L."/>
            <person name="Lehoczky J."/>
            <person name="LeVine R."/>
            <person name="McEwan P."/>
            <person name="McKernan K."/>
            <person name="Meldrim J."/>
            <person name="Mesirov J.P."/>
            <person name="Miranda C."/>
            <person name="Morris W."/>
            <person name="Naylor J."/>
            <person name="Raymond C."/>
            <person name="Rosetti M."/>
            <person name="Santos R."/>
            <person name="Sheridan A."/>
            <person name="Sougnez C."/>
            <person name="Stange-Thomann N."/>
            <person name="Stojanovic N."/>
            <person name="Subramanian A."/>
            <person name="Wyman D."/>
            <person name="Rogers J."/>
            <person name="Sulston J."/>
            <person name="Ainscough R."/>
            <person name="Beck S."/>
            <person name="Bentley D."/>
            <person name="Burton J."/>
            <person name="Clee C."/>
            <person name="Carter N."/>
            <person name="Coulson A."/>
            <person name="Deadman R."/>
            <person name="Deloukas P."/>
            <person name="Dunham A."/>
            <person name="Dunham I."/>
            <person name="Durbin R."/>
            <person name="French L."/>
            <person name="Grafham D."/>
            <person name="Gregory S."/>
            <person name="Hubbard T."/>
            <person name="Humphray S."/>
            <person name="Hunt A."/>
            <person name="Jones M."/>
            <person name="Lloyd C."/>
            <person name="McMurray A."/>
            <person name="Matthews L."/>
            <person name="Mercer S."/>
            <person name="Milne S."/>
            <person name="Mullikin J.C."/>
            <person name="Mungall A."/>
            <person name="Plumb R."/>
            <person name="Ross M."/>
            <person name="Shownkeen R."/>
            <person name="Sims S."/>
            <person name="Waterston R.H."/>
            <person name="Wilson R.K."/>
            <person name="Hillier L.W."/>
            <person name="McPherson J.D."/>
            <person name="Marra M.A."/>
            <person name="Mardis E.R."/>
            <person name="Fulton L.A."/>
            <person name="Chinwalla A.T."/>
            <person name="Pepin K.H."/>
            <person name="Gish W.R."/>
            <person name="Chissoe S.L."/>
            <person name="Wendl M.C."/>
            <person name="Delehaunty K.D."/>
            <person name="Miner T.L."/>
            <person name="Delehaunty A."/>
            <person name="Kramer J.B."/>
            <person name="Cook L.L."/>
            <person name="Fulton R.S."/>
            <person name="Johnson D.L."/>
            <person name="Minx P.J."/>
            <person name="Clifton S.W."/>
            <person name="Hawkins T."/>
            <person name="Branscomb E."/>
            <person name="Predki P."/>
            <person name="Richardson P."/>
            <person name="Wenning S."/>
            <person name="Slezak T."/>
            <person name="Doggett N."/>
            <person name="Cheng J.F."/>
            <person name="Olsen A."/>
            <person name="Lucas S."/>
            <person name="Elkin C."/>
            <person name="Uberbacher E."/>
            <person name="Frazier M."/>
            <person name="Gibbs R.A."/>
            <person name="Muzny D.M."/>
            <person name="Scherer S.E."/>
            <person name="Bouck J.B."/>
            <person name="Sodergren E.J."/>
            <person name="Worley K.C."/>
            <person name="Rives C.M."/>
            <person name="Gorrell J.H."/>
            <person name="Metzker M.L."/>
            <person name="Naylor S.L."/>
            <person name="Kucherlapati R.S."/>
            <person name="Nelson D.L."/>
            <person name="Weinstock G.M."/>
            <person name="Sakaki Y."/>
            <person name="Fujiyama A."/>
            <person name="Hattori M."/>
            <person name="Yada T."/>
            <person name="Toyoda A."/>
            <person name="Itoh T."/>
            <person name="Kawagoe C."/>
            <person name="Watanabe H."/>
            <person name="Totoki Y."/>
            <person name="Taylor T."/>
            <person name="Weissenbach J."/>
            <person name="Heilig R."/>
            <person name="Saurin W."/>
            <person name="Artiguenave F."/>
            <person name="Brottier P."/>
            <person name="Bruls T."/>
            <person name="Pelletier E."/>
            <person name="Robert C."/>
            <person name="Wincker P."/>
            <person name="Smith D.R."/>
            <person name="Doucette-Stamm L."/>
            <person name="Rubenfield M."/>
            <person name="Weinstock K."/>
            <person name="Lee H.M."/>
            <person name="Dubois J."/>
            <person name="Rosenthal A."/>
            <person name="Platzer M."/>
            <person name="Nyakatura G."/>
            <person name="Taudien S."/>
            <person name="Rump A."/>
            <person name="Yang H."/>
            <person name="Yu J."/>
            <person name="Wang J."/>
            <person name="Huang G."/>
            <person name="Gu J."/>
            <person name="Hood L."/>
            <person name="Rowen L."/>
            <person name="Madan A."/>
            <person name="Qin S."/>
            <person name="Davis R.W."/>
            <person name="Federspiel N.A."/>
            <person name="Abola A.P."/>
            <person name="Proctor M.J."/>
            <person name="Myers R.M."/>
            <person name="Schmutz J."/>
            <person name="Dickson M."/>
            <person name="Grimwood J."/>
            <person name="Cox D.R."/>
            <person name="Olson M.V."/>
            <person name="Kaul R."/>
            <person name="Raymond C."/>
            <person name="Shimizu N."/>
            <person name="Kawasaki K."/>
            <person name="Minoshima S."/>
            <person name="Evans G.A."/>
            <person name="Athanasiou M."/>
            <person name="Schultz R."/>
            <person name="Roe B.A."/>
            <person name="Chen F."/>
            <person name="Pan H."/>
            <person name="Ramser J."/>
            <person name="Lehrach H."/>
            <person name="Reinhardt R."/>
            <person name="McCombie W.R."/>
            <person name="de la Bastide M."/>
            <person name="Dedhia N."/>
            <person name="Blocker H."/>
            <person name="Hornischer K."/>
            <person name="Nordsiek G."/>
            <person name="Agarwala R."/>
            <person name="Aravind L."/>
            <person name="Bailey J.A."/>
            <person name="Bateman A."/>
            <person name="Batzoglou S."/>
            <person name="Birney E."/>
            <person name="Bork P."/>
            <person name="Brown D.G."/>
            <person name="Burge C.B."/>
            <person name="Cerutti L."/>
            <person name="Chen H.C."/>
            <person name="Church D."/>
            <person name="Clamp M."/>
            <person name="Copley R.R."/>
            <person name="Doerks T."/>
            <person name="Eddy S.R."/>
            <person name="Eichler E.E."/>
            <person name="Furey T.S."/>
            <person name="Galagan J."/>
            <person name="Gilbert J.G."/>
            <person name="Harmon C."/>
            <person name="Hayashizaki Y."/>
            <person name="Haussler D."/>
            <person name="Hermjakob H."/>
            <person name="Hokamp K."/>
            <person name="Jang W."/>
            <person name="Johnson L.S."/>
            <person name="Jones T.A."/>
            <person name="Kasif S."/>
            <person name="Kaspryzk A."/>
            <person name="Kennedy S."/>
            <person name="Kent W.J."/>
            <person name="Kitts P."/>
            <person name="Koonin E.V."/>
            <person name="Korf I."/>
            <person name="Kulp D."/>
            <person name="Lancet D."/>
            <person name="Lowe T.M."/>
            <person name="McLysaght A."/>
            <person name="Mikkelsen T."/>
            <person name="Moran J.V."/>
            <person name="Mulder N."/>
            <person name="Pollara V.J."/>
            <person name="Ponting C.P."/>
            <person name="Schuler G."/>
            <person name="Schultz J."/>
            <person name="Slater G."/>
            <person name="Smit A.F."/>
            <person name="Stupka E."/>
            <person name="Szustakowski J."/>
            <person name="Thierry-Mieg D."/>
            <person name="Thierry-Mieg J."/>
            <person name="Wagner L."/>
            <person name="Wallis J."/>
            <person name="Wheeler R."/>
            <person name="Williams A."/>
            <person name="Wolf Y.I."/>
            <person name="Wolfe K.H."/>
            <person name="Yang S.P."/>
            <person name="Yeh R.F."/>
            <person name="Collins F."/>
            <person name="Guyer M.S."/>
            <person name="Peterson J."/>
            <person name="Felsenfeld A."/>
            <person name="Wetterstrand K.A."/>
            <person name="Patrinos A."/>
            <person name="Morgan M.J."/>
            <person name="de Jong P."/>
            <person name="Catanese J.J."/>
            <person name="Osoegawa K."/>
            <person name="Shizuya H."/>
            <person name="Choi S."/>
            <person name="Chen Y.J."/>
        </authorList>
    </citation>
    <scope>NUCLEOTIDE SEQUENCE [LARGE SCALE GENOMIC DNA]</scope>
</reference>
<dbReference type="InterPro" id="IPR045842">
    <property type="entry name" value="Fry_C"/>
</dbReference>
<dbReference type="HGNC" id="HGNC:20367">
    <property type="gene designation" value="FRY"/>
</dbReference>
<dbReference type="AlphaFoldDB" id="H0YE00"/>
<dbReference type="EMBL" id="KF459793">
    <property type="status" value="NOT_ANNOTATED_CDS"/>
    <property type="molecule type" value="Genomic_DNA"/>
</dbReference>
<dbReference type="EMBL" id="KF459795">
    <property type="status" value="NOT_ANNOTATED_CDS"/>
    <property type="molecule type" value="Genomic_DNA"/>
</dbReference>
<dbReference type="EMBL" id="AL138708">
    <property type="status" value="NOT_ANNOTATED_CDS"/>
    <property type="molecule type" value="Genomic_DNA"/>
</dbReference>
<dbReference type="EMBL" id="KF459794">
    <property type="status" value="NOT_ANNOTATED_CDS"/>
    <property type="molecule type" value="Genomic_DNA"/>
</dbReference>
<accession>H0YE00</accession>
<evidence type="ECO:0000313" key="3">
    <source>
        <dbReference type="Ensembl" id="ENSP00000434694.1"/>
    </source>
</evidence>
<feature type="non-terminal residue" evidence="3">
    <location>
        <position position="1"/>
    </location>
</feature>
<evidence type="ECO:0000256" key="1">
    <source>
        <dbReference type="SAM" id="MobiDB-lite"/>
    </source>
</evidence>
<name>H0YE00_HUMAN</name>
<organism evidence="3 4">
    <name type="scientific">Homo sapiens</name>
    <name type="common">Human</name>
    <dbReference type="NCBI Taxonomy" id="9606"/>
    <lineage>
        <taxon>Eukaryota</taxon>
        <taxon>Metazoa</taxon>
        <taxon>Chordata</taxon>
        <taxon>Craniata</taxon>
        <taxon>Vertebrata</taxon>
        <taxon>Euteleostomi</taxon>
        <taxon>Mammalia</taxon>
        <taxon>Eutheria</taxon>
        <taxon>Euarchontoglires</taxon>
        <taxon>Primates</taxon>
        <taxon>Haplorrhini</taxon>
        <taxon>Catarrhini</taxon>
        <taxon>Hominidae</taxon>
        <taxon>Homo</taxon>
    </lineage>
</organism>
<reference evidence="3" key="5">
    <citation type="submission" date="2025-09" db="UniProtKB">
        <authorList>
            <consortium name="Ensembl"/>
        </authorList>
    </citation>
    <scope>IDENTIFICATION</scope>
</reference>
<reference evidence="3" key="4">
    <citation type="submission" date="2025-08" db="UniProtKB">
        <authorList>
            <consortium name="Ensembl"/>
        </authorList>
    </citation>
    <scope>IDENTIFICATION</scope>
</reference>
<dbReference type="ExpressionAtlas" id="H0YE00">
    <property type="expression patterns" value="baseline and differential"/>
</dbReference>
<feature type="compositionally biased region" description="Polar residues" evidence="1">
    <location>
        <begin position="1"/>
        <end position="26"/>
    </location>
</feature>
<dbReference type="OrthoDB" id="6287725at2759"/>
<dbReference type="Proteomes" id="UP000005640">
    <property type="component" value="Chromosome 13"/>
</dbReference>
<sequence length="132" mass="14389">EPHSFNTRMSSFDASLPDMNNLQISEGSKAEAVREEEDTTVHEDDLSSSINELPAAFECSDSFSLDMTEGEEKGNRALDQFTLASPQPVTMPRRPGAATSTSLCVTQMAPVLCIHFMCSPPCLRIFRKGSAS</sequence>
<reference evidence="3 4" key="2">
    <citation type="journal article" date="2004" name="Nature">
        <title>The DNA sequence and analysis of human chromosome 13.</title>
        <authorList>
            <person name="Dunham A."/>
            <person name="Matthews L.H."/>
            <person name="Burton J."/>
            <person name="Ashurst J.L."/>
            <person name="Howe K.L."/>
            <person name="Ashcroft K.J."/>
            <person name="Beare D.M."/>
            <person name="Burford D.C."/>
            <person name="Hunt S.E."/>
            <person name="Griffiths-Jones S."/>
            <person name="Jones M.C."/>
            <person name="Keenan S.J."/>
            <person name="Oliver K."/>
            <person name="Scott C.E."/>
            <person name="Ainscough R."/>
            <person name="Almeida J.P."/>
            <person name="Ambrose K.D."/>
            <person name="Andrews D.T."/>
            <person name="Ashwell R.I."/>
            <person name="Babbage A.K."/>
            <person name="Bagguley C.L."/>
            <person name="Bailey J."/>
            <person name="Bannerjee R."/>
            <person name="Barlow K.F."/>
            <person name="Bates K."/>
            <person name="Beasley H."/>
            <person name="Bird C.P."/>
            <person name="Bray-Allen S."/>
            <person name="Brown A.J."/>
            <person name="Brown J.Y."/>
            <person name="Burrill W."/>
            <person name="Carder C."/>
            <person name="Carter N.P."/>
            <person name="Chapman J.C."/>
            <person name="Clamp M.E."/>
            <person name="Clark S.Y."/>
            <person name="Clarke G."/>
            <person name="Clee C.M."/>
            <person name="Clegg S.C."/>
            <person name="Cobley V."/>
            <person name="Collins J.E."/>
            <person name="Corby N."/>
            <person name="Coville G.J."/>
            <person name="Deloukas P."/>
            <person name="Dhami P."/>
            <person name="Dunham I."/>
            <person name="Dunn M."/>
            <person name="Earthrowl M.E."/>
            <person name="Ellington A.G."/>
            <person name="Faulkner L."/>
            <person name="Frankish A.G."/>
            <person name="Frankland J."/>
            <person name="French L."/>
            <person name="Garner P."/>
            <person name="Garnett J."/>
            <person name="Gilbert J.G."/>
            <person name="Gilson C.J."/>
            <person name="Ghori J."/>
            <person name="Grafham D.V."/>
            <person name="Gribble S.M."/>
            <person name="Griffiths C."/>
            <person name="Hall R.E."/>
            <person name="Hammond S."/>
            <person name="Harley J.L."/>
            <person name="Hart E.A."/>
            <person name="Heath P.D."/>
            <person name="Howden P.J."/>
            <person name="Huckle E.J."/>
            <person name="Hunt P.J."/>
            <person name="Hunt A.R."/>
            <person name="Johnson C."/>
            <person name="Johnson D."/>
            <person name="Kay M."/>
            <person name="Kimberley A.M."/>
            <person name="King A."/>
            <person name="Laird G.K."/>
            <person name="Langford C.J."/>
            <person name="Lawlor S."/>
            <person name="Leongamornlert D.A."/>
            <person name="Lloyd D.M."/>
            <person name="Lloyd C."/>
            <person name="Loveland J.E."/>
            <person name="Lovell J."/>
            <person name="Martin S."/>
            <person name="Mashreghi-Mohammadi M."/>
            <person name="McLaren S.J."/>
            <person name="McMurray A."/>
            <person name="Milne S."/>
            <person name="Moore M.J."/>
            <person name="Nickerson T."/>
            <person name="Palmer S.A."/>
            <person name="Pearce A.V."/>
            <person name="Peck A.I."/>
            <person name="Pelan S."/>
            <person name="Phillimore B."/>
            <person name="Porter K.M."/>
            <person name="Rice C.M."/>
            <person name="Searle S."/>
            <person name="Sehra H.K."/>
            <person name="Shownkeen R."/>
            <person name="Skuce C.D."/>
            <person name="Smith M."/>
            <person name="Steward C.A."/>
            <person name="Sycamore N."/>
            <person name="Tester J."/>
            <person name="Thomas D.W."/>
            <person name="Tracey A."/>
            <person name="Tromans A."/>
            <person name="Tubby B."/>
            <person name="Wall M."/>
            <person name="Wallis J.M."/>
            <person name="West A.P."/>
            <person name="Whitehead S.L."/>
            <person name="Willey D.L."/>
            <person name="Wilming L."/>
            <person name="Wray P.W."/>
            <person name="Wright M.W."/>
            <person name="Young L."/>
            <person name="Coulson A."/>
            <person name="Durbin R."/>
            <person name="Hubbard T."/>
            <person name="Sulston J.E."/>
            <person name="Beck S."/>
            <person name="Bentley D.R."/>
            <person name="Rogers J."/>
            <person name="Ross M.T."/>
        </authorList>
    </citation>
    <scope>NUCLEOTIDE SEQUENCE [LARGE SCALE GENOMIC DNA]</scope>
</reference>
<dbReference type="ProteomicsDB" id="37567"/>
<evidence type="ECO:0000313" key="4">
    <source>
        <dbReference type="Proteomes" id="UP000005640"/>
    </source>
</evidence>